<dbReference type="STRING" id="478744.SAMN05444359_108146"/>
<organism evidence="1 2">
    <name type="scientific">Neolewinella agarilytica</name>
    <dbReference type="NCBI Taxonomy" id="478744"/>
    <lineage>
        <taxon>Bacteria</taxon>
        <taxon>Pseudomonadati</taxon>
        <taxon>Bacteroidota</taxon>
        <taxon>Saprospiria</taxon>
        <taxon>Saprospirales</taxon>
        <taxon>Lewinellaceae</taxon>
        <taxon>Neolewinella</taxon>
    </lineage>
</organism>
<evidence type="ECO:0000313" key="1">
    <source>
        <dbReference type="EMBL" id="SEQ34701.1"/>
    </source>
</evidence>
<dbReference type="Pfam" id="PF08811">
    <property type="entry name" value="DUF1800"/>
    <property type="match status" value="1"/>
</dbReference>
<protein>
    <submittedName>
        <fullName evidence="1">Uncharacterized conserved protein, DUF1800 family</fullName>
    </submittedName>
</protein>
<dbReference type="EMBL" id="FOFB01000008">
    <property type="protein sequence ID" value="SEQ34701.1"/>
    <property type="molecule type" value="Genomic_DNA"/>
</dbReference>
<accession>A0A1H9F9W6</accession>
<proteinExistence type="predicted"/>
<name>A0A1H9F9W6_9BACT</name>
<reference evidence="2" key="1">
    <citation type="submission" date="2016-10" db="EMBL/GenBank/DDBJ databases">
        <authorList>
            <person name="Varghese N."/>
            <person name="Submissions S."/>
        </authorList>
    </citation>
    <scope>NUCLEOTIDE SEQUENCE [LARGE SCALE GENOMIC DNA]</scope>
    <source>
        <strain evidence="2">DSM 24740</strain>
    </source>
</reference>
<dbReference type="InterPro" id="IPR014917">
    <property type="entry name" value="DUF1800"/>
</dbReference>
<sequence length="481" mass="55096">MVITNCATTGLETYVPSEETPWDAARVQHLFRRIGFGAKPDEIAQALADGPAATVNRLLDEAASRPQRPAPEWAYWDYDAFQAAEVDVFATYVQWSQGYIQEAIDYGVREKLCLFWQNHFVTKYESYSCSSLYYQYLKVITDNSFGNLKDFVTEITATPAMLFFLNGFENTKDNPNENYARELFELFTLGENNGYTQEDIVEASRALTGFNGWTSYCGGIEWASWGFDSTEKTVFGRTGNYNYGTLIDVLFEERGELIARFICGKLYTFYVNKAMDEAVVNDMAQIFLDNNFNIMPVLKALFNSAHFFDDANVGTLMKSPMDLMISFLRQGDFGEFDNLMNWGFWGMANMGQYLGEPPDVAGWKGDRAWIDSNRITLRWEFIDGFSWAVHNRSEATYPEFARALTDDSNSPEVIARAIVDYFIPRGFVSEDAYDLATDVLKWDVPVNYYDTGEWNLYWGSASWQITVLLRHIGRMPEFQLN</sequence>
<dbReference type="RefSeq" id="WP_090167591.1">
    <property type="nucleotide sequence ID" value="NZ_FOFB01000008.1"/>
</dbReference>
<gene>
    <name evidence="1" type="ORF">SAMN05444359_108146</name>
</gene>
<dbReference type="Proteomes" id="UP000199021">
    <property type="component" value="Unassembled WGS sequence"/>
</dbReference>
<dbReference type="AlphaFoldDB" id="A0A1H9F9W6"/>
<dbReference type="OrthoDB" id="9772295at2"/>
<keyword evidence="2" id="KW-1185">Reference proteome</keyword>
<dbReference type="InParanoid" id="A0A1H9F9W6"/>
<evidence type="ECO:0000313" key="2">
    <source>
        <dbReference type="Proteomes" id="UP000199021"/>
    </source>
</evidence>